<evidence type="ECO:0000313" key="1">
    <source>
        <dbReference type="EMBL" id="TDO12670.1"/>
    </source>
</evidence>
<name>A0A4R6HTW2_9GAMM</name>
<protein>
    <submittedName>
        <fullName evidence="1">Uncharacterized protein</fullName>
    </submittedName>
</protein>
<dbReference type="EMBL" id="SNWH01000004">
    <property type="protein sequence ID" value="TDO12670.1"/>
    <property type="molecule type" value="Genomic_DNA"/>
</dbReference>
<organism evidence="1 2">
    <name type="scientific">Halomonas ventosae</name>
    <dbReference type="NCBI Taxonomy" id="229007"/>
    <lineage>
        <taxon>Bacteria</taxon>
        <taxon>Pseudomonadati</taxon>
        <taxon>Pseudomonadota</taxon>
        <taxon>Gammaproteobacteria</taxon>
        <taxon>Oceanospirillales</taxon>
        <taxon>Halomonadaceae</taxon>
        <taxon>Halomonas</taxon>
    </lineage>
</organism>
<evidence type="ECO:0000313" key="2">
    <source>
        <dbReference type="Proteomes" id="UP000295150"/>
    </source>
</evidence>
<dbReference type="Proteomes" id="UP000295150">
    <property type="component" value="Unassembled WGS sequence"/>
</dbReference>
<keyword evidence="2" id="KW-1185">Reference proteome</keyword>
<proteinExistence type="predicted"/>
<accession>A0A4R6HTW2</accession>
<reference evidence="1 2" key="1">
    <citation type="submission" date="2019-03" db="EMBL/GenBank/DDBJ databases">
        <title>Freshwater and sediment microbial communities from various areas in North America, analyzing microbe dynamics in response to fracking.</title>
        <authorList>
            <person name="Lamendella R."/>
        </authorList>
    </citation>
    <scope>NUCLEOTIDE SEQUENCE [LARGE SCALE GENOMIC DNA]</scope>
    <source>
        <strain evidence="1 2">1_TX</strain>
    </source>
</reference>
<comment type="caution">
    <text evidence="1">The sequence shown here is derived from an EMBL/GenBank/DDBJ whole genome shotgun (WGS) entry which is preliminary data.</text>
</comment>
<gene>
    <name evidence="1" type="ORF">DFO68_104183</name>
</gene>
<sequence>MLLCITDKIRMRTTTAINREIYNPKLLIFNLFTHNYSANFTASGAEHMAAHFIQHISWQKNLHLTILRRKMLSKELCKRFWLQHINILSPFPIRHEVNRASIKRLIE</sequence>
<dbReference type="AlphaFoldDB" id="A0A4R6HTW2"/>